<dbReference type="GO" id="GO:0016491">
    <property type="term" value="F:oxidoreductase activity"/>
    <property type="evidence" value="ECO:0007669"/>
    <property type="project" value="UniProtKB-KW"/>
</dbReference>
<dbReference type="Pfam" id="PF00881">
    <property type="entry name" value="Nitroreductase"/>
    <property type="match status" value="1"/>
</dbReference>
<keyword evidence="10" id="KW-1185">Reference proteome</keyword>
<feature type="domain" description="Nitroreductase" evidence="8">
    <location>
        <begin position="12"/>
        <end position="168"/>
    </location>
</feature>
<evidence type="ECO:0000256" key="3">
    <source>
        <dbReference type="ARBA" id="ARBA00022630"/>
    </source>
</evidence>
<evidence type="ECO:0000256" key="5">
    <source>
        <dbReference type="ARBA" id="ARBA00022857"/>
    </source>
</evidence>
<dbReference type="SUPFAM" id="SSF55469">
    <property type="entry name" value="FMN-dependent nitroreductase-like"/>
    <property type="match status" value="1"/>
</dbReference>
<dbReference type="CDD" id="cd02135">
    <property type="entry name" value="YdjA-like"/>
    <property type="match status" value="1"/>
</dbReference>
<dbReference type="InterPro" id="IPR000415">
    <property type="entry name" value="Nitroreductase-like"/>
</dbReference>
<comment type="caution">
    <text evidence="9">The sequence shown here is derived from an EMBL/GenBank/DDBJ whole genome shotgun (WGS) entry which is preliminary data.</text>
</comment>
<dbReference type="Gene3D" id="3.40.109.10">
    <property type="entry name" value="NADH Oxidase"/>
    <property type="match status" value="1"/>
</dbReference>
<comment type="similarity">
    <text evidence="2">Belongs to the nitroreductase family.</text>
</comment>
<evidence type="ECO:0000256" key="1">
    <source>
        <dbReference type="ARBA" id="ARBA00001917"/>
    </source>
</evidence>
<keyword evidence="4" id="KW-0288">FMN</keyword>
<keyword evidence="5" id="KW-0521">NADP</keyword>
<dbReference type="InterPro" id="IPR029479">
    <property type="entry name" value="Nitroreductase"/>
</dbReference>
<dbReference type="PANTHER" id="PTHR43821">
    <property type="entry name" value="NAD(P)H NITROREDUCTASE YDJA-RELATED"/>
    <property type="match status" value="1"/>
</dbReference>
<keyword evidence="3" id="KW-0285">Flavoprotein</keyword>
<evidence type="ECO:0000259" key="8">
    <source>
        <dbReference type="Pfam" id="PF00881"/>
    </source>
</evidence>
<name>A0A433RUA6_9BACL</name>
<evidence type="ECO:0000313" key="9">
    <source>
        <dbReference type="EMBL" id="RUS55741.1"/>
    </source>
</evidence>
<evidence type="ECO:0000256" key="4">
    <source>
        <dbReference type="ARBA" id="ARBA00022643"/>
    </source>
</evidence>
<comment type="cofactor">
    <cofactor evidence="1">
        <name>FMN</name>
        <dbReference type="ChEBI" id="CHEBI:58210"/>
    </cofactor>
</comment>
<dbReference type="RefSeq" id="WP_020189002.1">
    <property type="nucleotide sequence ID" value="NZ_JTFC01000031.1"/>
</dbReference>
<dbReference type="AlphaFoldDB" id="A0A433RUA6"/>
<keyword evidence="7" id="KW-0520">NAD</keyword>
<dbReference type="Proteomes" id="UP000288623">
    <property type="component" value="Unassembled WGS sequence"/>
</dbReference>
<keyword evidence="6" id="KW-0560">Oxidoreductase</keyword>
<protein>
    <submittedName>
        <fullName evidence="9">Nitroreductase</fullName>
    </submittedName>
</protein>
<evidence type="ECO:0000256" key="6">
    <source>
        <dbReference type="ARBA" id="ARBA00023002"/>
    </source>
</evidence>
<sequence>MNSQSLSVREAILERRSVGVFNKQPVDAQDILDIINDAVWAPNHKNRQPWRVILGIGEGLPKVLDIIRDVTIPNHAHLTAEDIEHKMTKFLSPGAYAFVVVPEDLRQHERTEDFAAASCFIQNMMLLAWDRGIGSIWKNPTWLDSPEFTEAIGAKPGERVIAMVQLGYFDKVPAKKTRKTAEEIVTFFGE</sequence>
<dbReference type="OrthoDB" id="9804207at2"/>
<dbReference type="EMBL" id="JTFC01000031">
    <property type="protein sequence ID" value="RUS55741.1"/>
    <property type="molecule type" value="Genomic_DNA"/>
</dbReference>
<gene>
    <name evidence="9" type="ORF">QI30_12580</name>
</gene>
<proteinExistence type="inferred from homology"/>
<dbReference type="PANTHER" id="PTHR43821:SF1">
    <property type="entry name" value="NAD(P)H NITROREDUCTASE YDJA-RELATED"/>
    <property type="match status" value="1"/>
</dbReference>
<reference evidence="9 10" key="1">
    <citation type="submission" date="2014-11" db="EMBL/GenBank/DDBJ databases">
        <title>Genome sequence and analysis of novel Kurthia sp.</title>
        <authorList>
            <person name="Lawson J.N."/>
            <person name="Gonzalez J.E."/>
            <person name="Rinauldi L."/>
            <person name="Xuan Z."/>
            <person name="Firman A."/>
            <person name="Shaddox L."/>
            <person name="Trudeau A."/>
            <person name="Shah S."/>
            <person name="Reiman D."/>
        </authorList>
    </citation>
    <scope>NUCLEOTIDE SEQUENCE [LARGE SCALE GENOMIC DNA]</scope>
    <source>
        <strain evidence="9 10">3B1D</strain>
    </source>
</reference>
<dbReference type="InterPro" id="IPR052530">
    <property type="entry name" value="NAD(P)H_nitroreductase"/>
</dbReference>
<organism evidence="9 10">
    <name type="scientific">Candidatus Kurthia intestinigallinarum</name>
    <dbReference type="NCBI Taxonomy" id="1562256"/>
    <lineage>
        <taxon>Bacteria</taxon>
        <taxon>Bacillati</taxon>
        <taxon>Bacillota</taxon>
        <taxon>Bacilli</taxon>
        <taxon>Bacillales</taxon>
        <taxon>Caryophanaceae</taxon>
        <taxon>Kurthia</taxon>
    </lineage>
</organism>
<dbReference type="InterPro" id="IPR026021">
    <property type="entry name" value="YdjA-like"/>
</dbReference>
<evidence type="ECO:0000256" key="2">
    <source>
        <dbReference type="ARBA" id="ARBA00007118"/>
    </source>
</evidence>
<evidence type="ECO:0000256" key="7">
    <source>
        <dbReference type="ARBA" id="ARBA00023027"/>
    </source>
</evidence>
<evidence type="ECO:0000313" key="10">
    <source>
        <dbReference type="Proteomes" id="UP000288623"/>
    </source>
</evidence>
<accession>A0A433RUA6</accession>